<feature type="repeat" description="TPR" evidence="3">
    <location>
        <begin position="385"/>
        <end position="418"/>
    </location>
</feature>
<dbReference type="Gene3D" id="3.90.190.10">
    <property type="entry name" value="Protein tyrosine phosphatase superfamily"/>
    <property type="match status" value="1"/>
</dbReference>
<dbReference type="GO" id="GO:0006401">
    <property type="term" value="P:RNA catabolic process"/>
    <property type="evidence" value="ECO:0007669"/>
    <property type="project" value="InterPro"/>
</dbReference>
<dbReference type="InterPro" id="IPR019734">
    <property type="entry name" value="TPR_rpt"/>
</dbReference>
<evidence type="ECO:0000256" key="1">
    <source>
        <dbReference type="ARBA" id="ARBA00022737"/>
    </source>
</evidence>
<dbReference type="InterPro" id="IPR040962">
    <property type="entry name" value="TPR_22"/>
</dbReference>
<proteinExistence type="predicted"/>
<dbReference type="GO" id="GO:0055087">
    <property type="term" value="C:Ski complex"/>
    <property type="evidence" value="ECO:0007669"/>
    <property type="project" value="InterPro"/>
</dbReference>
<gene>
    <name evidence="4" type="ORF">D9613_000591</name>
</gene>
<accession>A0A8H4VUP7</accession>
<dbReference type="PANTHER" id="PTHR15704:SF7">
    <property type="entry name" value="SUPERKILLER COMPLEX PROTEIN 3"/>
    <property type="match status" value="1"/>
</dbReference>
<sequence length="1752" mass="194107">MYNHRIASLASQHHESHYNRAKFGLLGCPVPYLPLSAQLPDEVYQLRQRQLLNAQHQRSWWPSHSHSYPVSSQAHTSPLDLQNELLAAMLEPLCPPSRSLKDKGLKTSASHPIKSVDYLLIKAYSSSSLTLGASHSISMIIPPELIALITSHALLSSSSEAHTVLEIPPFFTIDRLAEALSSRSAFVTSYSNLPPSGIGRTEIVTRSQITNALQSAINNSLDIDTEAGCRAPNLRAACVASTDAPESRMTMSFAVKISSPVSLQTTMSHPNDIQLPSSHAQPALTGSMTNQVLPIRDRFRPSHESPPFCMIGNLFLSSCPGKKVRLDGPVKGKTGVCRDLDADLRRVRDSGVRCVVCCLDDEELAFLGAPWSEYKTAAEKIGLDVLQHVFLGLALLELNDFDESERIYLNATKLNPSQTLAWQLLRATTSLGQAKHDIEAPIGSLLQEVIDALSYYLPDSEVYPLLSTLPRPDATNPTGTTTYDSQEAIHNGFKILYEIATTTESIEEETFKREVERRRTRLGAPSPEQLRKEVFLEISNKSKLPSLWDALLNHPNTSDDLRAETEAKQLRYKQRQLYAIPLAEESFKRRISNELDELVEGIVLLQKSDELGWQLYFEAQDCEEISGYDLGRIRKFISLFPQSALSSLFKGYFAYIGSGLADDEEEDKDLFTVGDDDPLDIVIGAYATLDDTIIGNRILSEVYLNEVDYENAIKISKKGLRLLGKLESDTLKELSKYDLLKCAMHFFSPKHHKEASAIVDEILQQSAQNISALMNRGYILEAASNWDGASAVFDKVSSILSPDFDSGLRAREESAWCKCQSGKIDQGLLELQEVLSIQDAMEGDEILSSRARCLWRIGKTYLDLDTPNIQVAYSHLIRSLKQDPEFAPAFTSLGLYYLDHASPPDPIRSSKCFQKAFELDARETLAARRLAEGFARDREWDLVEVVAQRTIDGEGGINAGLTKAELDPTSRYLPTNAWAWKALGIVKLHYKDYPEAIKSFQIALRVDPEDQPLWVRLGEAYHNAGRHVAALKALTHALELNPTDWVCSYTIAEVKHSMGLFEESVIFLENIRASLPDEPGVLALLARTHLDQGRSELSDGFQVRAEQSFVKAIDVSLDMIQRAPGLRTIAWKMVSDATFELGHFHVFSDANKLRRTLQAIPFLPPDDIPDDVTKIVPSPSFTHTGDLTATQVSAAAVYACLSQIALTGAAQSSHSSVWYDLSVALQAWSRKTPKPAANTTVQDKVVEYFKKALQLDPSKDTYWIALGNAYFVAHAKAAQHVYIKALELDSKNAFAWINLGLLYYYHGDIQLANEALYRAQVLDPDNAMAWIGQFLIASANEDKADAAVLLEHAVGLPTPVAEGDYEYASRVLNSTKNILRSNQVQESLLPAFFVLDRYCRSQPQEVSGLHLFALVCERIGHYERAVELVERAIGILETAYEETEDPEVEKKYTIANVTLGRLKLCQREYDESITFFESALGLLAEKEREDSDVKVLQVQSHFLLGLAHFYRGNLEEALGMLENGLEYAQDDVVLRGQIIIVFSQTLWAIGSDEAKETAKTRLLECIASDPENLIAINTLAGMGVVTNDEGLVDAALSEILSLPVDQKHKLDPQRHVDYLLIQHHLAQEDLNGALSIAQHAVSAEPSNIGSRTRLAALMVQRGENNTDTALALLAGMGDEGPNNKTGEVDAAVEALNIQAVAQTISAGTKDKAEEGALATERDVLAKAQRAIMMRPSDPKNWDALAYVRARTV</sequence>
<evidence type="ECO:0008006" key="6">
    <source>
        <dbReference type="Google" id="ProtNLM"/>
    </source>
</evidence>
<dbReference type="EMBL" id="JAACJL010000015">
    <property type="protein sequence ID" value="KAF4621015.1"/>
    <property type="molecule type" value="Genomic_DNA"/>
</dbReference>
<dbReference type="Proteomes" id="UP000521872">
    <property type="component" value="Unassembled WGS sequence"/>
</dbReference>
<dbReference type="PROSITE" id="PS50007">
    <property type="entry name" value="PIPLC_X_DOMAIN"/>
    <property type="match status" value="1"/>
</dbReference>
<keyword evidence="5" id="KW-1185">Reference proteome</keyword>
<feature type="repeat" description="TPR" evidence="3">
    <location>
        <begin position="1011"/>
        <end position="1044"/>
    </location>
</feature>
<comment type="caution">
    <text evidence="4">The sequence shown here is derived from an EMBL/GenBank/DDBJ whole genome shotgun (WGS) entry which is preliminary data.</text>
</comment>
<keyword evidence="1" id="KW-0677">Repeat</keyword>
<keyword evidence="2 3" id="KW-0802">TPR repeat</keyword>
<dbReference type="PANTHER" id="PTHR15704">
    <property type="entry name" value="SUPERKILLER 3 PROTEIN-RELATED"/>
    <property type="match status" value="1"/>
</dbReference>
<dbReference type="InterPro" id="IPR039226">
    <property type="entry name" value="Ski3/TTC37"/>
</dbReference>
<dbReference type="InterPro" id="IPR029021">
    <property type="entry name" value="Prot-tyrosine_phosphatase-like"/>
</dbReference>
<evidence type="ECO:0000313" key="5">
    <source>
        <dbReference type="Proteomes" id="UP000521872"/>
    </source>
</evidence>
<feature type="repeat" description="TPR" evidence="3">
    <location>
        <begin position="977"/>
        <end position="1010"/>
    </location>
</feature>
<reference evidence="4 5" key="1">
    <citation type="submission" date="2019-12" db="EMBL/GenBank/DDBJ databases">
        <authorList>
            <person name="Floudas D."/>
            <person name="Bentzer J."/>
            <person name="Ahren D."/>
            <person name="Johansson T."/>
            <person name="Persson P."/>
            <person name="Tunlid A."/>
        </authorList>
    </citation>
    <scope>NUCLEOTIDE SEQUENCE [LARGE SCALE GENOMIC DNA]</scope>
    <source>
        <strain evidence="4 5">CBS 102.39</strain>
    </source>
</reference>
<evidence type="ECO:0000256" key="2">
    <source>
        <dbReference type="ARBA" id="ARBA00022803"/>
    </source>
</evidence>
<dbReference type="Pfam" id="PF13432">
    <property type="entry name" value="TPR_16"/>
    <property type="match status" value="1"/>
</dbReference>
<evidence type="ECO:0000256" key="3">
    <source>
        <dbReference type="PROSITE-ProRule" id="PRU00339"/>
    </source>
</evidence>
<dbReference type="PROSITE" id="PS50005">
    <property type="entry name" value="TPR"/>
    <property type="match status" value="5"/>
</dbReference>
<evidence type="ECO:0000313" key="4">
    <source>
        <dbReference type="EMBL" id="KAF4621015.1"/>
    </source>
</evidence>
<organism evidence="4 5">
    <name type="scientific">Agrocybe pediades</name>
    <dbReference type="NCBI Taxonomy" id="84607"/>
    <lineage>
        <taxon>Eukaryota</taxon>
        <taxon>Fungi</taxon>
        <taxon>Dikarya</taxon>
        <taxon>Basidiomycota</taxon>
        <taxon>Agaricomycotina</taxon>
        <taxon>Agaricomycetes</taxon>
        <taxon>Agaricomycetidae</taxon>
        <taxon>Agaricales</taxon>
        <taxon>Agaricineae</taxon>
        <taxon>Strophariaceae</taxon>
        <taxon>Agrocybe</taxon>
    </lineage>
</organism>
<name>A0A8H4VUP7_9AGAR</name>
<feature type="repeat" description="TPR" evidence="3">
    <location>
        <begin position="1498"/>
        <end position="1531"/>
    </location>
</feature>
<dbReference type="Pfam" id="PF18833">
    <property type="entry name" value="TPR_22"/>
    <property type="match status" value="1"/>
</dbReference>
<feature type="repeat" description="TPR" evidence="3">
    <location>
        <begin position="1293"/>
        <end position="1326"/>
    </location>
</feature>
<dbReference type="Pfam" id="PF13181">
    <property type="entry name" value="TPR_8"/>
    <property type="match status" value="1"/>
</dbReference>
<dbReference type="InterPro" id="IPR011990">
    <property type="entry name" value="TPR-like_helical_dom_sf"/>
</dbReference>
<protein>
    <recommendedName>
        <fullName evidence="6">Superkiller protein 3</fullName>
    </recommendedName>
</protein>
<dbReference type="SMART" id="SM00028">
    <property type="entry name" value="TPR"/>
    <property type="match status" value="8"/>
</dbReference>
<dbReference type="SUPFAM" id="SSF48452">
    <property type="entry name" value="TPR-like"/>
    <property type="match status" value="4"/>
</dbReference>
<dbReference type="Gene3D" id="1.25.40.10">
    <property type="entry name" value="Tetratricopeptide repeat domain"/>
    <property type="match status" value="4"/>
</dbReference>